<dbReference type="GO" id="GO:0008168">
    <property type="term" value="F:methyltransferase activity"/>
    <property type="evidence" value="ECO:0007669"/>
    <property type="project" value="UniProtKB-KW"/>
</dbReference>
<keyword evidence="5" id="KW-0443">Lipid metabolism</keyword>
<dbReference type="AlphaFoldDB" id="A0A1D8TWW5"/>
<evidence type="ECO:0000256" key="4">
    <source>
        <dbReference type="ARBA" id="ARBA00022691"/>
    </source>
</evidence>
<evidence type="ECO:0000313" key="6">
    <source>
        <dbReference type="EMBL" id="AOX02150.1"/>
    </source>
</evidence>
<gene>
    <name evidence="6" type="ORF">BJP34_24325</name>
</gene>
<evidence type="ECO:0000313" key="7">
    <source>
        <dbReference type="Proteomes" id="UP000177870"/>
    </source>
</evidence>
<dbReference type="PANTHER" id="PTHR43667:SF1">
    <property type="entry name" value="CYCLOPROPANE-FATTY-ACYL-PHOSPHOLIPID SYNTHASE"/>
    <property type="match status" value="1"/>
</dbReference>
<dbReference type="PANTHER" id="PTHR43667">
    <property type="entry name" value="CYCLOPROPANE-FATTY-ACYL-PHOSPHOLIPID SYNTHASE"/>
    <property type="match status" value="1"/>
</dbReference>
<dbReference type="SUPFAM" id="SSF53335">
    <property type="entry name" value="S-adenosyl-L-methionine-dependent methyltransferases"/>
    <property type="match status" value="1"/>
</dbReference>
<dbReference type="InterPro" id="IPR029063">
    <property type="entry name" value="SAM-dependent_MTases_sf"/>
</dbReference>
<evidence type="ECO:0000256" key="3">
    <source>
        <dbReference type="ARBA" id="ARBA00022679"/>
    </source>
</evidence>
<dbReference type="Gene3D" id="3.40.50.150">
    <property type="entry name" value="Vaccinia Virus protein VP39"/>
    <property type="match status" value="1"/>
</dbReference>
<evidence type="ECO:0000256" key="2">
    <source>
        <dbReference type="ARBA" id="ARBA00022603"/>
    </source>
</evidence>
<organism evidence="6 7">
    <name type="scientific">Moorena producens PAL-8-15-08-1</name>
    <dbReference type="NCBI Taxonomy" id="1458985"/>
    <lineage>
        <taxon>Bacteria</taxon>
        <taxon>Bacillati</taxon>
        <taxon>Cyanobacteriota</taxon>
        <taxon>Cyanophyceae</taxon>
        <taxon>Coleofasciculales</taxon>
        <taxon>Coleofasciculaceae</taxon>
        <taxon>Moorena</taxon>
    </lineage>
</organism>
<name>A0A1D8TWW5_9CYAN</name>
<sequence length="386" mass="44741">MIGNQFVSNFVSSLSKRGKLPISFVIHLEDGSLTTIGEEKPILDIYIKNPAGRKAFMSLDQLLIVEAYIKGDIDFEGHLIKAMSFQKLLSDQHILLKIGRRLKPILLGREKCNPDWISKHYDSHNIQLFAMDTDYNTYTPGIYEKDQDSLEVGAERKLDFAFQSLNLKPNDSVLDIGSGWGGFLRFAARRNIPVTGITLSKHQKQYVEDLIEKNNFDAEVKYQDFFSFQPSHKYDGIVMMGVIEDLSDYPRVMERLLNYLKPGGRVYLDFASHKESFGTHSFITKYIWPGTFRMVYMPEFIDAVRESPFEIQAIYNDRRNYYLWAKGMYERWMEKKADIIDNSNEQIWRTFRILFAATAGTMSKSSYDSTAYRVVLELPEDHKSLQ</sequence>
<keyword evidence="2 6" id="KW-0489">Methyltransferase</keyword>
<dbReference type="Proteomes" id="UP000177870">
    <property type="component" value="Chromosome"/>
</dbReference>
<dbReference type="OrthoDB" id="9782855at2"/>
<accession>A0A1D8TWW5</accession>
<dbReference type="Pfam" id="PF02353">
    <property type="entry name" value="CMAS"/>
    <property type="match status" value="1"/>
</dbReference>
<evidence type="ECO:0000256" key="1">
    <source>
        <dbReference type="ARBA" id="ARBA00010815"/>
    </source>
</evidence>
<dbReference type="GO" id="GO:0032259">
    <property type="term" value="P:methylation"/>
    <property type="evidence" value="ECO:0007669"/>
    <property type="project" value="UniProtKB-KW"/>
</dbReference>
<dbReference type="InterPro" id="IPR050723">
    <property type="entry name" value="CFA/CMAS"/>
</dbReference>
<protein>
    <submittedName>
        <fullName evidence="6">Methyltransferase</fullName>
    </submittedName>
</protein>
<dbReference type="CDD" id="cd02440">
    <property type="entry name" value="AdoMet_MTases"/>
    <property type="match status" value="1"/>
</dbReference>
<comment type="similarity">
    <text evidence="1">Belongs to the CFA/CMAS family.</text>
</comment>
<keyword evidence="3 6" id="KW-0808">Transferase</keyword>
<evidence type="ECO:0000256" key="5">
    <source>
        <dbReference type="ARBA" id="ARBA00023098"/>
    </source>
</evidence>
<dbReference type="KEGG" id="mpro:BJP34_24325"/>
<dbReference type="GO" id="GO:0006629">
    <property type="term" value="P:lipid metabolic process"/>
    <property type="evidence" value="ECO:0007669"/>
    <property type="project" value="UniProtKB-KW"/>
</dbReference>
<proteinExistence type="inferred from homology"/>
<dbReference type="EMBL" id="CP017599">
    <property type="protein sequence ID" value="AOX02150.1"/>
    <property type="molecule type" value="Genomic_DNA"/>
</dbReference>
<keyword evidence="4" id="KW-0949">S-adenosyl-L-methionine</keyword>
<reference evidence="7" key="1">
    <citation type="submission" date="2016-10" db="EMBL/GenBank/DDBJ databases">
        <title>Comparative genomics uncovers the prolific and rare metabolic potential of the cyanobacterial genus Moorea.</title>
        <authorList>
            <person name="Leao T."/>
            <person name="Castelao G."/>
            <person name="Korobeynikov A."/>
            <person name="Monroe E.A."/>
            <person name="Podell S."/>
            <person name="Glukhov E."/>
            <person name="Allen E."/>
            <person name="Gerwick W.H."/>
            <person name="Gerwick L."/>
        </authorList>
    </citation>
    <scope>NUCLEOTIDE SEQUENCE [LARGE SCALE GENOMIC DNA]</scope>
    <source>
        <strain evidence="7">PAL-8-15-08-1</strain>
    </source>
</reference>